<organism evidence="1 2">
    <name type="scientific">Planomonospora parontospora</name>
    <dbReference type="NCBI Taxonomy" id="58119"/>
    <lineage>
        <taxon>Bacteria</taxon>
        <taxon>Bacillati</taxon>
        <taxon>Actinomycetota</taxon>
        <taxon>Actinomycetes</taxon>
        <taxon>Streptosporangiales</taxon>
        <taxon>Streptosporangiaceae</taxon>
        <taxon>Planomonospora</taxon>
    </lineage>
</organism>
<evidence type="ECO:0000313" key="2">
    <source>
        <dbReference type="Proteomes" id="UP000627984"/>
    </source>
</evidence>
<reference evidence="1" key="1">
    <citation type="journal article" date="2014" name="Int. J. Syst. Evol. Microbiol.">
        <title>Complete genome sequence of Corynebacterium casei LMG S-19264T (=DSM 44701T), isolated from a smear-ripened cheese.</title>
        <authorList>
            <consortium name="US DOE Joint Genome Institute (JGI-PGF)"/>
            <person name="Walter F."/>
            <person name="Albersmeier A."/>
            <person name="Kalinowski J."/>
            <person name="Ruckert C."/>
        </authorList>
    </citation>
    <scope>NUCLEOTIDE SEQUENCE</scope>
    <source>
        <strain evidence="1">JCM 3093</strain>
    </source>
</reference>
<accession>A0AA37BHF0</accession>
<gene>
    <name evidence="1" type="ORF">GCM10010126_31350</name>
</gene>
<comment type="caution">
    <text evidence="1">The sequence shown here is derived from an EMBL/GenBank/DDBJ whole genome shotgun (WGS) entry which is preliminary data.</text>
</comment>
<evidence type="ECO:0000313" key="1">
    <source>
        <dbReference type="EMBL" id="GGK69669.1"/>
    </source>
</evidence>
<dbReference type="Proteomes" id="UP000627984">
    <property type="component" value="Unassembled WGS sequence"/>
</dbReference>
<protein>
    <submittedName>
        <fullName evidence="1">Uncharacterized protein</fullName>
    </submittedName>
</protein>
<dbReference type="EMBL" id="BMQD01000009">
    <property type="protein sequence ID" value="GGK69669.1"/>
    <property type="molecule type" value="Genomic_DNA"/>
</dbReference>
<reference evidence="1" key="2">
    <citation type="submission" date="2022-09" db="EMBL/GenBank/DDBJ databases">
        <authorList>
            <person name="Sun Q."/>
            <person name="Ohkuma M."/>
        </authorList>
    </citation>
    <scope>NUCLEOTIDE SEQUENCE</scope>
    <source>
        <strain evidence="1">JCM 3093</strain>
    </source>
</reference>
<proteinExistence type="predicted"/>
<sequence length="207" mass="23944">MRLDLRHNDHVIDYYRSLFDQHGYLENGLCWTVVQPLNEEITTDDLLRRLNGGRDPEHRIMEYPTEEAFMEDLPVLFVFKGEGTWGFLEFSYGFGLSDRVLTELSKESRVWMTTWHFKGGYTILYAADGEIRARMRDFIFTEHAIEQGDPSILADFRTMLDNLDPEDYSGKLSAAFAFVEAATGMRLESEWLDVEEAPVVILDNPDA</sequence>
<dbReference type="AlphaFoldDB" id="A0AA37BHF0"/>
<name>A0AA37BHF0_9ACTN</name>